<dbReference type="InterPro" id="IPR009061">
    <property type="entry name" value="DNA-bd_dom_put_sf"/>
</dbReference>
<gene>
    <name evidence="2" type="ORF">DAETH_01620</name>
</gene>
<proteinExistence type="predicted"/>
<reference evidence="2" key="1">
    <citation type="submission" date="2022-07" db="EMBL/GenBank/DDBJ databases">
        <title>Complete Genome Sequence of the Radioresistant Bacterium Deinococcus aetherius ST0316, Isolated from the Air Dust collected in Lower Stratosphere above Japan.</title>
        <authorList>
            <person name="Satoh K."/>
            <person name="Hagiwara K."/>
            <person name="Katsumata K."/>
            <person name="Kubo A."/>
            <person name="Yokobori S."/>
            <person name="Yamagishi A."/>
            <person name="Oono Y."/>
            <person name="Narumi I."/>
        </authorList>
    </citation>
    <scope>NUCLEOTIDE SEQUENCE</scope>
    <source>
        <strain evidence="2">ST0316</strain>
    </source>
</reference>
<dbReference type="SUPFAM" id="SSF46955">
    <property type="entry name" value="Putative DNA-binding domain"/>
    <property type="match status" value="1"/>
</dbReference>
<keyword evidence="3" id="KW-1185">Reference proteome</keyword>
<evidence type="ECO:0000313" key="2">
    <source>
        <dbReference type="EMBL" id="BDP40193.1"/>
    </source>
</evidence>
<evidence type="ECO:0000259" key="1">
    <source>
        <dbReference type="Pfam" id="PF12728"/>
    </source>
</evidence>
<sequence length="62" mass="7067">MEQPSYYSVDGAAARLDVHPNLIYREVKAGRLPHIKVGRKVIRIPRQALEAWEQAQLEGGRQ</sequence>
<protein>
    <recommendedName>
        <fullName evidence="1">Helix-turn-helix domain-containing protein</fullName>
    </recommendedName>
</protein>
<feature type="domain" description="Helix-turn-helix" evidence="1">
    <location>
        <begin position="6"/>
        <end position="55"/>
    </location>
</feature>
<dbReference type="InterPro" id="IPR010093">
    <property type="entry name" value="SinI_DNA-bd"/>
</dbReference>
<name>A0ABM8A970_9DEIO</name>
<dbReference type="NCBIfam" id="TIGR01764">
    <property type="entry name" value="excise"/>
    <property type="match status" value="1"/>
</dbReference>
<accession>A0ABM8A970</accession>
<dbReference type="RefSeq" id="WP_264776073.1">
    <property type="nucleotide sequence ID" value="NZ_AP026560.1"/>
</dbReference>
<organism evidence="2 3">
    <name type="scientific">Deinococcus aetherius</name>
    <dbReference type="NCBI Taxonomy" id="200252"/>
    <lineage>
        <taxon>Bacteria</taxon>
        <taxon>Thermotogati</taxon>
        <taxon>Deinococcota</taxon>
        <taxon>Deinococci</taxon>
        <taxon>Deinococcales</taxon>
        <taxon>Deinococcaceae</taxon>
        <taxon>Deinococcus</taxon>
    </lineage>
</organism>
<evidence type="ECO:0000313" key="3">
    <source>
        <dbReference type="Proteomes" id="UP001064971"/>
    </source>
</evidence>
<dbReference type="InterPro" id="IPR041657">
    <property type="entry name" value="HTH_17"/>
</dbReference>
<dbReference type="EMBL" id="AP026560">
    <property type="protein sequence ID" value="BDP40193.1"/>
    <property type="molecule type" value="Genomic_DNA"/>
</dbReference>
<dbReference type="Pfam" id="PF12728">
    <property type="entry name" value="HTH_17"/>
    <property type="match status" value="1"/>
</dbReference>
<dbReference type="Proteomes" id="UP001064971">
    <property type="component" value="Chromosome"/>
</dbReference>